<accession>W5ML07</accession>
<dbReference type="HOGENOM" id="CLU_621043_0_0_1"/>
<feature type="domain" description="BPTI/Kunitz inhibitor" evidence="5">
    <location>
        <begin position="326"/>
        <end position="376"/>
    </location>
</feature>
<dbReference type="GeneTree" id="ENSGT00770000120611"/>
<evidence type="ECO:0000256" key="2">
    <source>
        <dbReference type="ARBA" id="ARBA00023157"/>
    </source>
</evidence>
<dbReference type="Pfam" id="PF14753">
    <property type="entry name" value="FAM221"/>
    <property type="match status" value="1"/>
</dbReference>
<dbReference type="InterPro" id="IPR026755">
    <property type="entry name" value="Fam221a/b"/>
</dbReference>
<protein>
    <recommendedName>
        <fullName evidence="5">BPTI/Kunitz inhibitor domain-containing protein</fullName>
    </recommendedName>
</protein>
<dbReference type="InterPro" id="IPR002223">
    <property type="entry name" value="Kunitz_BPTI"/>
</dbReference>
<dbReference type="PANTHER" id="PTHR31214:SF3">
    <property type="entry name" value="PROTEIN FAM221B"/>
    <property type="match status" value="1"/>
</dbReference>
<reference evidence="7" key="1">
    <citation type="submission" date="2011-12" db="EMBL/GenBank/DDBJ databases">
        <title>The Draft Genome of Lepisosteus oculatus.</title>
        <authorList>
            <consortium name="The Broad Institute Genome Assembly &amp; Analysis Group"/>
            <consortium name="Computational R&amp;D Group"/>
            <consortium name="and Sequencing Platform"/>
            <person name="Di Palma F."/>
            <person name="Alfoldi J."/>
            <person name="Johnson J."/>
            <person name="Berlin A."/>
            <person name="Gnerre S."/>
            <person name="Jaffe D."/>
            <person name="MacCallum I."/>
            <person name="Young S."/>
            <person name="Walker B.J."/>
            <person name="Lander E.S."/>
            <person name="Lindblad-Toh K."/>
        </authorList>
    </citation>
    <scope>NUCLEOTIDE SEQUENCE [LARGE SCALE GENOMIC DNA]</scope>
</reference>
<proteinExistence type="inferred from homology"/>
<dbReference type="InterPro" id="IPR036880">
    <property type="entry name" value="Kunitz_BPTI_sf"/>
</dbReference>
<keyword evidence="4" id="KW-0472">Membrane</keyword>
<dbReference type="CDD" id="cd22593">
    <property type="entry name" value="Kunitz_conkunitzin"/>
    <property type="match status" value="1"/>
</dbReference>
<dbReference type="SUPFAM" id="SSF57362">
    <property type="entry name" value="BPTI-like"/>
    <property type="match status" value="2"/>
</dbReference>
<evidence type="ECO:0000256" key="1">
    <source>
        <dbReference type="ARBA" id="ARBA00011026"/>
    </source>
</evidence>
<dbReference type="Gene3D" id="4.10.410.10">
    <property type="entry name" value="Pancreatic trypsin inhibitor Kunitz domain"/>
    <property type="match status" value="2"/>
</dbReference>
<comment type="similarity">
    <text evidence="1">Belongs to the FAM221 family.</text>
</comment>
<keyword evidence="4" id="KW-1133">Transmembrane helix</keyword>
<dbReference type="Pfam" id="PF00014">
    <property type="entry name" value="Kunitz_BPTI"/>
    <property type="match status" value="2"/>
</dbReference>
<dbReference type="SMART" id="SM00131">
    <property type="entry name" value="KU"/>
    <property type="match status" value="2"/>
</dbReference>
<dbReference type="EMBL" id="AHAT01002640">
    <property type="status" value="NOT_ANNOTATED_CDS"/>
    <property type="molecule type" value="Genomic_DNA"/>
</dbReference>
<organism evidence="6 7">
    <name type="scientific">Lepisosteus oculatus</name>
    <name type="common">Spotted gar</name>
    <dbReference type="NCBI Taxonomy" id="7918"/>
    <lineage>
        <taxon>Eukaryota</taxon>
        <taxon>Metazoa</taxon>
        <taxon>Chordata</taxon>
        <taxon>Craniata</taxon>
        <taxon>Vertebrata</taxon>
        <taxon>Euteleostomi</taxon>
        <taxon>Actinopterygii</taxon>
        <taxon>Neopterygii</taxon>
        <taxon>Holostei</taxon>
        <taxon>Semionotiformes</taxon>
        <taxon>Lepisosteidae</taxon>
        <taxon>Lepisosteus</taxon>
    </lineage>
</organism>
<reference evidence="6" key="3">
    <citation type="submission" date="2025-09" db="UniProtKB">
        <authorList>
            <consortium name="Ensembl"/>
        </authorList>
    </citation>
    <scope>IDENTIFICATION</scope>
</reference>
<sequence>MAAKGNREVKASASVTGGKKREQLHYSQGNQTTMCLKKASIVTKGYTVKPIVPARSNDIVSVAKAMHREQFGESVKKLFDPETDAAMKAIQTGIYIGWRCPDYLWDCFRVGDESKCFCGHRLNEHKSYTGGDVQVSCIVHSCRCAAFAFIPSRPEEVGEFWLRKRPGFDTSAWRAGCQCKHSHEQHDPTTHRCKKKGCRCMFFESSFLCASCDKHWEQHETFFDTEDSRKKSGLPYGEAYLPFAEMPGLRNAVLTGKEKDCTQPKEEGIGDKQDLTFYYDTTAGKCLPFYYKGSGGNDNRFNSDRECMKACSLEKEDLYPSGRAVCEKPMDPGMCFGRTPMFYYDSKEKICKSFFYGGCQGNGNRFQSKKECKETCQAISGRSGVSGTEEPEPTSVNLGLAVGIVGGVIFAVALISLIVVTVLQRKKKRTRKPVPTEVEMA</sequence>
<name>W5ML07_LEPOC</name>
<reference evidence="6" key="2">
    <citation type="submission" date="2025-08" db="UniProtKB">
        <authorList>
            <consortium name="Ensembl"/>
        </authorList>
    </citation>
    <scope>IDENTIFICATION</scope>
</reference>
<dbReference type="GO" id="GO:0004867">
    <property type="term" value="F:serine-type endopeptidase inhibitor activity"/>
    <property type="evidence" value="ECO:0007669"/>
    <property type="project" value="InterPro"/>
</dbReference>
<dbReference type="Bgee" id="ENSLOCG00000007469">
    <property type="expression patterns" value="Expressed in intestine and 9 other cell types or tissues"/>
</dbReference>
<dbReference type="PROSITE" id="PS50279">
    <property type="entry name" value="BPTI_KUNITZ_2"/>
    <property type="match status" value="2"/>
</dbReference>
<feature type="transmembrane region" description="Helical" evidence="4">
    <location>
        <begin position="398"/>
        <end position="423"/>
    </location>
</feature>
<keyword evidence="7" id="KW-1185">Reference proteome</keyword>
<feature type="region of interest" description="Disordered" evidence="3">
    <location>
        <begin position="1"/>
        <end position="23"/>
    </location>
</feature>
<evidence type="ECO:0000313" key="7">
    <source>
        <dbReference type="Proteomes" id="UP000018468"/>
    </source>
</evidence>
<dbReference type="eggNOG" id="KOG4597">
    <property type="taxonomic scope" value="Eukaryota"/>
</dbReference>
<evidence type="ECO:0000256" key="4">
    <source>
        <dbReference type="SAM" id="Phobius"/>
    </source>
</evidence>
<feature type="compositionally biased region" description="Basic and acidic residues" evidence="3">
    <location>
        <begin position="1"/>
        <end position="10"/>
    </location>
</feature>
<dbReference type="EMBL" id="AHAT01002642">
    <property type="status" value="NOT_ANNOTATED_CDS"/>
    <property type="molecule type" value="Genomic_DNA"/>
</dbReference>
<evidence type="ECO:0000313" key="6">
    <source>
        <dbReference type="Ensembl" id="ENSLOCP00000009066.1"/>
    </source>
</evidence>
<dbReference type="PROSITE" id="PS00280">
    <property type="entry name" value="BPTI_KUNITZ_1"/>
    <property type="match status" value="1"/>
</dbReference>
<dbReference type="InterPro" id="IPR020901">
    <property type="entry name" value="Prtase_inh_Kunz-CS"/>
</dbReference>
<dbReference type="EMBL" id="AHAT01002641">
    <property type="status" value="NOT_ANNOTATED_CDS"/>
    <property type="molecule type" value="Genomic_DNA"/>
</dbReference>
<dbReference type="PRINTS" id="PR00759">
    <property type="entry name" value="BASICPTASE"/>
</dbReference>
<feature type="domain" description="BPTI/Kunitz inhibitor" evidence="5">
    <location>
        <begin position="261"/>
        <end position="311"/>
    </location>
</feature>
<dbReference type="InParanoid" id="W5ML07"/>
<dbReference type="PANTHER" id="PTHR31214">
    <property type="entry name" value="PROTEIN FAM221A-RELATED"/>
    <property type="match status" value="1"/>
</dbReference>
<dbReference type="Ensembl" id="ENSLOCT00000009077.1">
    <property type="protein sequence ID" value="ENSLOCP00000009066.1"/>
    <property type="gene ID" value="ENSLOCG00000007469.1"/>
</dbReference>
<dbReference type="Proteomes" id="UP000018468">
    <property type="component" value="Linkage group LG2"/>
</dbReference>
<dbReference type="CDD" id="cd00109">
    <property type="entry name" value="Kunitz-type"/>
    <property type="match status" value="1"/>
</dbReference>
<dbReference type="AlphaFoldDB" id="W5ML07"/>
<evidence type="ECO:0000259" key="5">
    <source>
        <dbReference type="PROSITE" id="PS50279"/>
    </source>
</evidence>
<keyword evidence="2" id="KW-1015">Disulfide bond</keyword>
<keyword evidence="4" id="KW-0812">Transmembrane</keyword>
<dbReference type="FunFam" id="4.10.410.10:FF:000020">
    <property type="entry name" value="Collagen, type VI, alpha 3"/>
    <property type="match status" value="1"/>
</dbReference>
<evidence type="ECO:0000256" key="3">
    <source>
        <dbReference type="SAM" id="MobiDB-lite"/>
    </source>
</evidence>